<feature type="coiled-coil region" evidence="14">
    <location>
        <begin position="36"/>
        <end position="133"/>
    </location>
</feature>
<name>A0A7J8AF06_RHIFE</name>
<reference evidence="16 17" key="1">
    <citation type="journal article" date="2020" name="Nature">
        <title>Six reference-quality genomes reveal evolution of bat adaptations.</title>
        <authorList>
            <person name="Jebb D."/>
            <person name="Huang Z."/>
            <person name="Pippel M."/>
            <person name="Hughes G.M."/>
            <person name="Lavrichenko K."/>
            <person name="Devanna P."/>
            <person name="Winkler S."/>
            <person name="Jermiin L.S."/>
            <person name="Skirmuntt E.C."/>
            <person name="Katzourakis A."/>
            <person name="Burkitt-Gray L."/>
            <person name="Ray D.A."/>
            <person name="Sullivan K.A.M."/>
            <person name="Roscito J.G."/>
            <person name="Kirilenko B.M."/>
            <person name="Davalos L.M."/>
            <person name="Corthals A.P."/>
            <person name="Power M.L."/>
            <person name="Jones G."/>
            <person name="Ransome R.D."/>
            <person name="Dechmann D.K.N."/>
            <person name="Locatelli A.G."/>
            <person name="Puechmaille S.J."/>
            <person name="Fedrigo O."/>
            <person name="Jarvis E.D."/>
            <person name="Hiller M."/>
            <person name="Vernes S.C."/>
            <person name="Myers E.W."/>
            <person name="Teeling E.C."/>
        </authorList>
    </citation>
    <scope>NUCLEOTIDE SEQUENCE [LARGE SCALE GENOMIC DNA]</scope>
    <source>
        <strain evidence="16">MRhiFer1</strain>
        <tissue evidence="16">Lung</tissue>
    </source>
</reference>
<evidence type="ECO:0000256" key="2">
    <source>
        <dbReference type="ARBA" id="ARBA00004496"/>
    </source>
</evidence>
<evidence type="ECO:0000256" key="7">
    <source>
        <dbReference type="ARBA" id="ARBA00023054"/>
    </source>
</evidence>
<dbReference type="GO" id="GO:0005654">
    <property type="term" value="C:nucleoplasm"/>
    <property type="evidence" value="ECO:0007669"/>
    <property type="project" value="UniProtKB-SubCell"/>
</dbReference>
<evidence type="ECO:0000256" key="13">
    <source>
        <dbReference type="ARBA" id="ARBA00043133"/>
    </source>
</evidence>
<keyword evidence="6" id="KW-0403">Intermediate filament</keyword>
<evidence type="ECO:0000256" key="5">
    <source>
        <dbReference type="ARBA" id="ARBA00022744"/>
    </source>
</evidence>
<organism evidence="16 17">
    <name type="scientific">Rhinolophus ferrumequinum</name>
    <name type="common">Greater horseshoe bat</name>
    <dbReference type="NCBI Taxonomy" id="59479"/>
    <lineage>
        <taxon>Eukaryota</taxon>
        <taxon>Metazoa</taxon>
        <taxon>Chordata</taxon>
        <taxon>Craniata</taxon>
        <taxon>Vertebrata</taxon>
        <taxon>Euteleostomi</taxon>
        <taxon>Mammalia</taxon>
        <taxon>Eutheria</taxon>
        <taxon>Laurasiatheria</taxon>
        <taxon>Chiroptera</taxon>
        <taxon>Yinpterochiroptera</taxon>
        <taxon>Rhinolophoidea</taxon>
        <taxon>Rhinolophidae</taxon>
        <taxon>Rhinolophinae</taxon>
        <taxon>Rhinolophus</taxon>
    </lineage>
</organism>
<dbReference type="Gene3D" id="1.20.5.1160">
    <property type="entry name" value="Vasodilator-stimulated phosphoprotein"/>
    <property type="match status" value="1"/>
</dbReference>
<dbReference type="Pfam" id="PF16208">
    <property type="entry name" value="Keratin_2_head"/>
    <property type="match status" value="1"/>
</dbReference>
<evidence type="ECO:0000313" key="16">
    <source>
        <dbReference type="EMBL" id="KAF6384961.1"/>
    </source>
</evidence>
<dbReference type="GO" id="GO:0016363">
    <property type="term" value="C:nuclear matrix"/>
    <property type="evidence" value="ECO:0007669"/>
    <property type="project" value="UniProtKB-SubCell"/>
</dbReference>
<dbReference type="FunFam" id="1.20.5.1160:FF:000001">
    <property type="entry name" value="Keratin type II"/>
    <property type="match status" value="1"/>
</dbReference>
<evidence type="ECO:0000256" key="12">
    <source>
        <dbReference type="ARBA" id="ARBA00042964"/>
    </source>
</evidence>
<keyword evidence="4" id="KW-0963">Cytoplasm</keyword>
<dbReference type="Proteomes" id="UP000585614">
    <property type="component" value="Unassembled WGS sequence"/>
</dbReference>
<dbReference type="SMART" id="SM01391">
    <property type="entry name" value="Filament"/>
    <property type="match status" value="1"/>
</dbReference>
<dbReference type="PANTHER" id="PTHR45616:SF26">
    <property type="entry name" value="KERATIN, TYPE II CYTOSKELETAL 8"/>
    <property type="match status" value="1"/>
</dbReference>
<evidence type="ECO:0000256" key="4">
    <source>
        <dbReference type="ARBA" id="ARBA00022490"/>
    </source>
</evidence>
<dbReference type="InterPro" id="IPR032444">
    <property type="entry name" value="Keratin_2_head"/>
</dbReference>
<evidence type="ECO:0000256" key="3">
    <source>
        <dbReference type="ARBA" id="ARBA00004642"/>
    </source>
</evidence>
<sequence>MGTITAVQVNQSLLNPLKLEVDPNIQAVHNQEKEQIKTLNNKFASFIDKVRSLEQQNKILETKWSLLQQQKTTRSNMDNMFESYINNLRRQLDTLAQEKLRLESEFGNMQGLAEDLKNKYEDEINKRTEMENEFVLIKKDVDEAYMNKVDRAGVPPGRADG</sequence>
<gene>
    <name evidence="16" type="ORF">mRhiFer1_008822</name>
</gene>
<dbReference type="AlphaFoldDB" id="A0A7J8AF06"/>
<evidence type="ECO:0000256" key="9">
    <source>
        <dbReference type="ARBA" id="ARBA00037766"/>
    </source>
</evidence>
<dbReference type="GO" id="GO:0045095">
    <property type="term" value="C:keratin filament"/>
    <property type="evidence" value="ECO:0007669"/>
    <property type="project" value="InterPro"/>
</dbReference>
<evidence type="ECO:0000256" key="14">
    <source>
        <dbReference type="SAM" id="Coils"/>
    </source>
</evidence>
<dbReference type="InterPro" id="IPR039008">
    <property type="entry name" value="IF_rod_dom"/>
</dbReference>
<dbReference type="PRINTS" id="PR01276">
    <property type="entry name" value="TYPE2KERATIN"/>
</dbReference>
<evidence type="ECO:0000256" key="10">
    <source>
        <dbReference type="ARBA" id="ARBA00039429"/>
    </source>
</evidence>
<dbReference type="InterPro" id="IPR003054">
    <property type="entry name" value="Keratin_II"/>
</dbReference>
<feature type="domain" description="IF rod" evidence="15">
    <location>
        <begin position="32"/>
        <end position="161"/>
    </location>
</feature>
<comment type="function">
    <text evidence="9">Together with KRT19, helps to link the contractile apparatus to dystrophin at the costameres of striated muscle.</text>
</comment>
<proteinExistence type="predicted"/>
<evidence type="ECO:0000256" key="1">
    <source>
        <dbReference type="ARBA" id="ARBA00004109"/>
    </source>
</evidence>
<dbReference type="Pfam" id="PF00038">
    <property type="entry name" value="Filament"/>
    <property type="match status" value="1"/>
</dbReference>
<comment type="subcellular location">
    <subcellularLocation>
        <location evidence="2">Cytoplasm</location>
    </subcellularLocation>
    <subcellularLocation>
        <location evidence="1">Nucleus matrix</location>
    </subcellularLocation>
    <subcellularLocation>
        <location evidence="3">Nucleus</location>
        <location evidence="3">Nucleoplasm</location>
    </subcellularLocation>
</comment>
<dbReference type="PROSITE" id="PS51842">
    <property type="entry name" value="IF_ROD_2"/>
    <property type="match status" value="1"/>
</dbReference>
<evidence type="ECO:0000256" key="6">
    <source>
        <dbReference type="ARBA" id="ARBA00022754"/>
    </source>
</evidence>
<evidence type="ECO:0000313" key="17">
    <source>
        <dbReference type="Proteomes" id="UP000585614"/>
    </source>
</evidence>
<accession>A0A7J8AF06</accession>
<comment type="caution">
    <text evidence="16">The sequence shown here is derived from an EMBL/GenBank/DDBJ whole genome shotgun (WGS) entry which is preliminary data.</text>
</comment>
<dbReference type="PANTHER" id="PTHR45616">
    <property type="entry name" value="GATA-TYPE DOMAIN-CONTAINING PROTEIN"/>
    <property type="match status" value="1"/>
</dbReference>
<dbReference type="SUPFAM" id="SSF64593">
    <property type="entry name" value="Intermediate filament protein, coiled coil region"/>
    <property type="match status" value="2"/>
</dbReference>
<protein>
    <recommendedName>
        <fullName evidence="10">Keratin, type II cytoskeletal 8</fullName>
    </recommendedName>
    <alternativeName>
        <fullName evidence="12">Cytokeratin-8</fullName>
    </alternativeName>
    <alternativeName>
        <fullName evidence="11">Keratin-8</fullName>
    </alternativeName>
    <alternativeName>
        <fullName evidence="13">Type-II keratin Kb8</fullName>
    </alternativeName>
</protein>
<evidence type="ECO:0000256" key="11">
    <source>
        <dbReference type="ARBA" id="ARBA00042886"/>
    </source>
</evidence>
<evidence type="ECO:0000259" key="15">
    <source>
        <dbReference type="PROSITE" id="PS51842"/>
    </source>
</evidence>
<dbReference type="GO" id="GO:0005737">
    <property type="term" value="C:cytoplasm"/>
    <property type="evidence" value="ECO:0007669"/>
    <property type="project" value="UniProtKB-SubCell"/>
</dbReference>
<evidence type="ECO:0000256" key="8">
    <source>
        <dbReference type="ARBA" id="ARBA00023242"/>
    </source>
</evidence>
<keyword evidence="5" id="KW-0416">Keratin</keyword>
<keyword evidence="7 14" id="KW-0175">Coiled coil</keyword>
<dbReference type="EMBL" id="JACAGC010000002">
    <property type="protein sequence ID" value="KAF6384961.1"/>
    <property type="molecule type" value="Genomic_DNA"/>
</dbReference>
<keyword evidence="8" id="KW-0539">Nucleus</keyword>